<evidence type="ECO:0000313" key="3">
    <source>
        <dbReference type="EMBL" id="AQT67365.1"/>
    </source>
</evidence>
<dbReference type="Pfam" id="PF12850">
    <property type="entry name" value="Metallophos_2"/>
    <property type="match status" value="1"/>
</dbReference>
<dbReference type="STRING" id="1936003.STSP2_00509"/>
<reference evidence="4" key="1">
    <citation type="submission" date="2017-02" db="EMBL/GenBank/DDBJ databases">
        <title>Comparative genomics and description of representatives of a novel lineage of planctomycetes thriving in anoxic sediments.</title>
        <authorList>
            <person name="Spring S."/>
            <person name="Bunk B."/>
            <person name="Sproer C."/>
        </authorList>
    </citation>
    <scope>NUCLEOTIDE SEQUENCE [LARGE SCALE GENOMIC DNA]</scope>
    <source>
        <strain evidence="4">ST-NAGAB-D1</strain>
    </source>
</reference>
<feature type="domain" description="Calcineurin-like phosphoesterase" evidence="2">
    <location>
        <begin position="2"/>
        <end position="220"/>
    </location>
</feature>
<dbReference type="RefSeq" id="WP_146659548.1">
    <property type="nucleotide sequence ID" value="NZ_CP019791.1"/>
</dbReference>
<dbReference type="GO" id="GO:0005737">
    <property type="term" value="C:cytoplasm"/>
    <property type="evidence" value="ECO:0007669"/>
    <property type="project" value="TreeGrafter"/>
</dbReference>
<dbReference type="InterPro" id="IPR029052">
    <property type="entry name" value="Metallo-depent_PP-like"/>
</dbReference>
<dbReference type="OrthoDB" id="9800565at2"/>
<evidence type="ECO:0000259" key="2">
    <source>
        <dbReference type="Pfam" id="PF12850"/>
    </source>
</evidence>
<gene>
    <name evidence="3" type="ORF">STSP2_00509</name>
</gene>
<dbReference type="PANTHER" id="PTHR42850">
    <property type="entry name" value="METALLOPHOSPHOESTERASE"/>
    <property type="match status" value="1"/>
</dbReference>
<dbReference type="EMBL" id="CP019791">
    <property type="protein sequence ID" value="AQT67365.1"/>
    <property type="molecule type" value="Genomic_DNA"/>
</dbReference>
<dbReference type="Proteomes" id="UP000189674">
    <property type="component" value="Chromosome"/>
</dbReference>
<keyword evidence="4" id="KW-1185">Reference proteome</keyword>
<sequence length="258" mass="29820">MFAVISDIHSNIEALTAVLDDIKSKGIEKIYCLGDIVGYGPNPKECLDLIIEKTEFAVQGNHDYAVLYEPTNFNTGAEMAAHWTRNFLEEEKDAANREKWWNFLGEQIMRRSKRMKLGDVDAHIDFVHASPRRPINEYVFPDDVFTLPGKINGLFDMVEHICFIGHTHLPGVFLEDPDFYTPDELGEYYPVIPDEKAIINVGSVGQPRDRDNRASYAYVKENEVYFVRVEYDYEKTAKKIYEIDQLDDFEGERLYEGK</sequence>
<dbReference type="PIRSF" id="PIRSF000883">
    <property type="entry name" value="Pesterase_MJ0912"/>
    <property type="match status" value="1"/>
</dbReference>
<dbReference type="CDD" id="cd00838">
    <property type="entry name" value="MPP_superfamily"/>
    <property type="match status" value="1"/>
</dbReference>
<accession>A0A1U9NHT4</accession>
<dbReference type="AlphaFoldDB" id="A0A1U9NHT4"/>
<dbReference type="Gene3D" id="3.60.21.10">
    <property type="match status" value="1"/>
</dbReference>
<dbReference type="SUPFAM" id="SSF56300">
    <property type="entry name" value="Metallo-dependent phosphatases"/>
    <property type="match status" value="1"/>
</dbReference>
<proteinExistence type="inferred from homology"/>
<dbReference type="KEGG" id="alus:STSP2_00509"/>
<organism evidence="3 4">
    <name type="scientific">Anaerohalosphaera lusitana</name>
    <dbReference type="NCBI Taxonomy" id="1936003"/>
    <lineage>
        <taxon>Bacteria</taxon>
        <taxon>Pseudomonadati</taxon>
        <taxon>Planctomycetota</taxon>
        <taxon>Phycisphaerae</taxon>
        <taxon>Sedimentisphaerales</taxon>
        <taxon>Anaerohalosphaeraceae</taxon>
        <taxon>Anaerohalosphaera</taxon>
    </lineage>
</organism>
<evidence type="ECO:0000256" key="1">
    <source>
        <dbReference type="ARBA" id="ARBA00008950"/>
    </source>
</evidence>
<dbReference type="InterPro" id="IPR024654">
    <property type="entry name" value="Calcineurin-like_PHP_lpxH"/>
</dbReference>
<evidence type="ECO:0000313" key="4">
    <source>
        <dbReference type="Proteomes" id="UP000189674"/>
    </source>
</evidence>
<dbReference type="PANTHER" id="PTHR42850:SF2">
    <property type="entry name" value="BLL5683 PROTEIN"/>
    <property type="match status" value="1"/>
</dbReference>
<dbReference type="GO" id="GO:0016791">
    <property type="term" value="F:phosphatase activity"/>
    <property type="evidence" value="ECO:0007669"/>
    <property type="project" value="TreeGrafter"/>
</dbReference>
<dbReference type="InterPro" id="IPR050126">
    <property type="entry name" value="Ap4A_hydrolase"/>
</dbReference>
<name>A0A1U9NHT4_9BACT</name>
<protein>
    <submittedName>
        <fullName evidence="3">Phosphodiesterase</fullName>
    </submittedName>
</protein>
<dbReference type="InterPro" id="IPR011152">
    <property type="entry name" value="Pesterase_MJ0912"/>
</dbReference>
<comment type="similarity">
    <text evidence="1">Belongs to the metallophosphoesterase superfamily. YfcE family.</text>
</comment>